<proteinExistence type="predicted"/>
<protein>
    <submittedName>
        <fullName evidence="2">Uncharacterized protein</fullName>
    </submittedName>
</protein>
<organism evidence="2">
    <name type="scientific">viral metagenome</name>
    <dbReference type="NCBI Taxonomy" id="1070528"/>
    <lineage>
        <taxon>unclassified sequences</taxon>
        <taxon>metagenomes</taxon>
        <taxon>organismal metagenomes</taxon>
    </lineage>
</organism>
<accession>A0A6C0KRU6</accession>
<evidence type="ECO:0000313" key="2">
    <source>
        <dbReference type="EMBL" id="QHU20725.1"/>
    </source>
</evidence>
<evidence type="ECO:0000256" key="1">
    <source>
        <dbReference type="SAM" id="MobiDB-lite"/>
    </source>
</evidence>
<feature type="region of interest" description="Disordered" evidence="1">
    <location>
        <begin position="1"/>
        <end position="44"/>
    </location>
</feature>
<name>A0A6C0KRU6_9ZZZZ</name>
<dbReference type="EMBL" id="MN740971">
    <property type="protein sequence ID" value="QHU20725.1"/>
    <property type="molecule type" value="Genomic_DNA"/>
</dbReference>
<reference evidence="2" key="1">
    <citation type="journal article" date="2020" name="Nature">
        <title>Giant virus diversity and host interactions through global metagenomics.</title>
        <authorList>
            <person name="Schulz F."/>
            <person name="Roux S."/>
            <person name="Paez-Espino D."/>
            <person name="Jungbluth S."/>
            <person name="Walsh D.A."/>
            <person name="Denef V.J."/>
            <person name="McMahon K.D."/>
            <person name="Konstantinidis K.T."/>
            <person name="Eloe-Fadrosh E.A."/>
            <person name="Kyrpides N.C."/>
            <person name="Woyke T."/>
        </authorList>
    </citation>
    <scope>NUCLEOTIDE SEQUENCE</scope>
    <source>
        <strain evidence="2">GVMAG-S-3300013093-109</strain>
    </source>
</reference>
<sequence>MSYNQLSRQLQTTHISPQYQSMYGQPKYNTRPQVQPSGYTPGSAIQSHQVNLLGQKFGQMSLGRGGRKSRRNKLRKNKSRNNKSRKNKTRRHH</sequence>
<feature type="compositionally biased region" description="Basic residues" evidence="1">
    <location>
        <begin position="65"/>
        <end position="93"/>
    </location>
</feature>
<dbReference type="AlphaFoldDB" id="A0A6C0KRU6"/>
<feature type="region of interest" description="Disordered" evidence="1">
    <location>
        <begin position="56"/>
        <end position="93"/>
    </location>
</feature>